<dbReference type="EMBL" id="JBBJBU010000006">
    <property type="protein sequence ID" value="KAK7205177.1"/>
    <property type="molecule type" value="Genomic_DNA"/>
</dbReference>
<feature type="region of interest" description="Disordered" evidence="1">
    <location>
        <begin position="208"/>
        <end position="229"/>
    </location>
</feature>
<gene>
    <name evidence="2" type="ORF">BZA70DRAFT_279241</name>
</gene>
<protein>
    <submittedName>
        <fullName evidence="2">Uncharacterized protein</fullName>
    </submittedName>
</protein>
<evidence type="ECO:0000313" key="3">
    <source>
        <dbReference type="Proteomes" id="UP001498771"/>
    </source>
</evidence>
<evidence type="ECO:0000313" key="2">
    <source>
        <dbReference type="EMBL" id="KAK7205177.1"/>
    </source>
</evidence>
<feature type="compositionally biased region" description="Polar residues" evidence="1">
    <location>
        <begin position="19"/>
        <end position="37"/>
    </location>
</feature>
<keyword evidence="3" id="KW-1185">Reference proteome</keyword>
<feature type="region of interest" description="Disordered" evidence="1">
    <location>
        <begin position="1"/>
        <end position="113"/>
    </location>
</feature>
<reference evidence="2 3" key="1">
    <citation type="submission" date="2024-03" db="EMBL/GenBank/DDBJ databases">
        <title>Genome-scale model development and genomic sequencing of the oleaginous clade Lipomyces.</title>
        <authorList>
            <consortium name="Lawrence Berkeley National Laboratory"/>
            <person name="Czajka J.J."/>
            <person name="Han Y."/>
            <person name="Kim J."/>
            <person name="Mondo S.J."/>
            <person name="Hofstad B.A."/>
            <person name="Robles A."/>
            <person name="Haridas S."/>
            <person name="Riley R."/>
            <person name="LaButti K."/>
            <person name="Pangilinan J."/>
            <person name="Andreopoulos W."/>
            <person name="Lipzen A."/>
            <person name="Yan J."/>
            <person name="Wang M."/>
            <person name="Ng V."/>
            <person name="Grigoriev I.V."/>
            <person name="Spatafora J.W."/>
            <person name="Magnuson J.K."/>
            <person name="Baker S.E."/>
            <person name="Pomraning K.R."/>
        </authorList>
    </citation>
    <scope>NUCLEOTIDE SEQUENCE [LARGE SCALE GENOMIC DNA]</scope>
    <source>
        <strain evidence="2 3">Phaff 52-87</strain>
    </source>
</reference>
<name>A0ABR1F5Q3_9ASCO</name>
<evidence type="ECO:0000256" key="1">
    <source>
        <dbReference type="SAM" id="MobiDB-lite"/>
    </source>
</evidence>
<dbReference type="RefSeq" id="XP_064768210.1">
    <property type="nucleotide sequence ID" value="XM_064912747.1"/>
</dbReference>
<sequence>MPSPASIFLAAKQARERSSASVSTPDDSTSSESQELQDLTMPDADTAAAPDTETETDTPPSPATPAASDSDRFPREHLRRASTTAEQNPPAAETPSPRRSSAPTIRLIATDERPFTMQFQTYTPPDPFAHLETGQFLLEQRKRPIVAMHLDMHGRFNPLNTPPFALHSFATAPSPLQQQVEQAAAAAAPLTPDDESLFFTFDDDVANDADVDTDSDSDDDSLSSASDTASTRTLLGSTYGIFSPRARSPAPF</sequence>
<organism evidence="2 3">
    <name type="scientific">Myxozyma melibiosi</name>
    <dbReference type="NCBI Taxonomy" id="54550"/>
    <lineage>
        <taxon>Eukaryota</taxon>
        <taxon>Fungi</taxon>
        <taxon>Dikarya</taxon>
        <taxon>Ascomycota</taxon>
        <taxon>Saccharomycotina</taxon>
        <taxon>Lipomycetes</taxon>
        <taxon>Lipomycetales</taxon>
        <taxon>Lipomycetaceae</taxon>
        <taxon>Myxozyma</taxon>
    </lineage>
</organism>
<dbReference type="Proteomes" id="UP001498771">
    <property type="component" value="Unassembled WGS sequence"/>
</dbReference>
<feature type="compositionally biased region" description="Low complexity" evidence="1">
    <location>
        <begin position="42"/>
        <end position="51"/>
    </location>
</feature>
<proteinExistence type="predicted"/>
<feature type="compositionally biased region" description="Acidic residues" evidence="1">
    <location>
        <begin position="208"/>
        <end position="221"/>
    </location>
</feature>
<accession>A0ABR1F5Q3</accession>
<dbReference type="GeneID" id="90038259"/>
<comment type="caution">
    <text evidence="2">The sequence shown here is derived from an EMBL/GenBank/DDBJ whole genome shotgun (WGS) entry which is preliminary data.</text>
</comment>